<feature type="region of interest" description="Disordered" evidence="1">
    <location>
        <begin position="256"/>
        <end position="290"/>
    </location>
</feature>
<sequence length="290" mass="32898">MCCPRDNYHPAPSDKHLGHRQVSQTFANYILHSPILHRHSSRYQSSSPQQDTKPLDIYIAHVIHASKVPEIVPYTALYLLASISQSCQCRIPHIKAKSDYALSRPSKFSHLLSRVTTRPPIVSQIAGKSNWDDRHFFIGAFYLAILAYKPVFHEENHKELPFWKMISVSKIEEEEIGDISTAFKHCMSDELENTIRAMLWDKFVINVSEFDCPFAVARQRRLSESSDSESENELNAIGKKRKLSLKGSISSFWKLGEKASSGSTAVDSKPEGSVDCGPHSISDESWYSDW</sequence>
<dbReference type="Proteomes" id="UP000629468">
    <property type="component" value="Unassembled WGS sequence"/>
</dbReference>
<evidence type="ECO:0000313" key="2">
    <source>
        <dbReference type="EMBL" id="KAF7778509.1"/>
    </source>
</evidence>
<comment type="caution">
    <text evidence="2">The sequence shown here is derived from an EMBL/GenBank/DDBJ whole genome shotgun (WGS) entry which is preliminary data.</text>
</comment>
<accession>A0A8H7KIR3</accession>
<name>A0A8H7KIR3_AGABI</name>
<proteinExistence type="predicted"/>
<dbReference type="AlphaFoldDB" id="A0A8H7KIR3"/>
<protein>
    <submittedName>
        <fullName evidence="2">Uncharacterized protein</fullName>
    </submittedName>
</protein>
<organism evidence="2 3">
    <name type="scientific">Agaricus bisporus var. burnettii</name>
    <dbReference type="NCBI Taxonomy" id="192524"/>
    <lineage>
        <taxon>Eukaryota</taxon>
        <taxon>Fungi</taxon>
        <taxon>Dikarya</taxon>
        <taxon>Basidiomycota</taxon>
        <taxon>Agaricomycotina</taxon>
        <taxon>Agaricomycetes</taxon>
        <taxon>Agaricomycetidae</taxon>
        <taxon>Agaricales</taxon>
        <taxon>Agaricineae</taxon>
        <taxon>Agaricaceae</taxon>
        <taxon>Agaricus</taxon>
    </lineage>
</organism>
<gene>
    <name evidence="2" type="ORF">Agabi119p4_2854</name>
</gene>
<dbReference type="EMBL" id="JABXXO010000004">
    <property type="protein sequence ID" value="KAF7778509.1"/>
    <property type="molecule type" value="Genomic_DNA"/>
</dbReference>
<evidence type="ECO:0000313" key="3">
    <source>
        <dbReference type="Proteomes" id="UP000629468"/>
    </source>
</evidence>
<reference evidence="2 3" key="1">
    <citation type="journal article" name="Sci. Rep.">
        <title>Telomere-to-telomere assembled and centromere annotated genomes of the two main subspecies of the button mushroom Agaricus bisporus reveal especially polymorphic chromosome ends.</title>
        <authorList>
            <person name="Sonnenberg A.S.M."/>
            <person name="Sedaghat-Telgerd N."/>
            <person name="Lavrijssen B."/>
            <person name="Ohm R.A."/>
            <person name="Hendrickx P.M."/>
            <person name="Scholtmeijer K."/>
            <person name="Baars J.J.P."/>
            <person name="van Peer A."/>
        </authorList>
    </citation>
    <scope>NUCLEOTIDE SEQUENCE [LARGE SCALE GENOMIC DNA]</scope>
    <source>
        <strain evidence="2 3">H119_p4</strain>
    </source>
</reference>
<evidence type="ECO:0000256" key="1">
    <source>
        <dbReference type="SAM" id="MobiDB-lite"/>
    </source>
</evidence>